<keyword evidence="3" id="KW-0175">Coiled coil</keyword>
<feature type="domain" description="Multidrug resistance protein MdtA-like beta-barrel" evidence="7">
    <location>
        <begin position="198"/>
        <end position="293"/>
    </location>
</feature>
<dbReference type="Pfam" id="PF25967">
    <property type="entry name" value="RND-MFP_C"/>
    <property type="match status" value="1"/>
</dbReference>
<feature type="domain" description="Multidrug resistance protein MdtA-like alpha-helical hairpin" evidence="5">
    <location>
        <begin position="95"/>
        <end position="161"/>
    </location>
</feature>
<reference evidence="9 10" key="1">
    <citation type="journal article" date="2013" name="Genome Announc.">
        <title>Complete genome sequence of Simiduia agarivorans SA1(T), a marine bacterium able to degrade a variety of polysaccharides.</title>
        <authorList>
            <person name="Lin S.Y."/>
            <person name="Shieh W.Y."/>
            <person name="Chen J.S."/>
            <person name="Tang S.L."/>
        </authorList>
    </citation>
    <scope>NUCLEOTIDE SEQUENCE [LARGE SCALE GENOMIC DNA]</scope>
    <source>
        <strain evidence="10">DSM 21679 / JCM 13881 / BCRC 17597 / SA1</strain>
    </source>
</reference>
<comment type="similarity">
    <text evidence="2">Belongs to the membrane fusion protein (MFP) (TC 8.A.1) family.</text>
</comment>
<evidence type="ECO:0000259" key="7">
    <source>
        <dbReference type="Pfam" id="PF25944"/>
    </source>
</evidence>
<dbReference type="Pfam" id="PF25944">
    <property type="entry name" value="Beta-barrel_RND"/>
    <property type="match status" value="1"/>
</dbReference>
<dbReference type="Gene3D" id="2.40.30.170">
    <property type="match status" value="1"/>
</dbReference>
<sequence>MYKRIWPAVLCTLLACKETPPPAPVEVVTSPAQSTYFPIYGDYVATTRASLDVEVRARVNGFIEEVAFTEGSRVKAGDLLYRIDDRPYKARVNRLSAGVENAQALLRKTQRDVERLEPLFRQDAASQMDLDNALAARDQARAGLAAAQAELKEASLELEYTRVTAPIDGLVGATQADLGALVGSSAQSLLTTVKRVDPMYVQFHMSALDYLNARRRKSSFDDQQKLDTEGKAVEGFVQITLPDDTRYRYWGDVDFTDPQVNPRTGTFAVRAVIPNPDRELLPGQYVHARLELDVIADAVVIHEKAIQVEQGGTFVMVAMPDNTVERRFIVTGPRSEARVVVSSGLSAGEQIIVEGIHKVRHGQTIRTVSAEAYAKRLEQQQADLLAPEDSAPQDTPVPDQPSGEAGEQP</sequence>
<dbReference type="GO" id="GO:0005886">
    <property type="term" value="C:plasma membrane"/>
    <property type="evidence" value="ECO:0007669"/>
    <property type="project" value="UniProtKB-SubCell"/>
</dbReference>
<dbReference type="PANTHER" id="PTHR30158:SF3">
    <property type="entry name" value="MULTIDRUG EFFLUX PUMP SUBUNIT ACRA-RELATED"/>
    <property type="match status" value="1"/>
</dbReference>
<dbReference type="PROSITE" id="PS51257">
    <property type="entry name" value="PROKAR_LIPOPROTEIN"/>
    <property type="match status" value="1"/>
</dbReference>
<dbReference type="InterPro" id="IPR058626">
    <property type="entry name" value="MdtA-like_b-barrel"/>
</dbReference>
<dbReference type="Gene3D" id="1.10.287.470">
    <property type="entry name" value="Helix hairpin bin"/>
    <property type="match status" value="1"/>
</dbReference>
<dbReference type="HOGENOM" id="CLU_018816_2_1_6"/>
<evidence type="ECO:0000313" key="9">
    <source>
        <dbReference type="EMBL" id="AFU99358.1"/>
    </source>
</evidence>
<evidence type="ECO:0000259" key="5">
    <source>
        <dbReference type="Pfam" id="PF25876"/>
    </source>
</evidence>
<evidence type="ECO:0000256" key="4">
    <source>
        <dbReference type="SAM" id="MobiDB-lite"/>
    </source>
</evidence>
<organism evidence="9 10">
    <name type="scientific">Simiduia agarivorans (strain DSM 21679 / JCM 13881 / BCRC 17597 / SA1)</name>
    <dbReference type="NCBI Taxonomy" id="1117647"/>
    <lineage>
        <taxon>Bacteria</taxon>
        <taxon>Pseudomonadati</taxon>
        <taxon>Pseudomonadota</taxon>
        <taxon>Gammaproteobacteria</taxon>
        <taxon>Cellvibrionales</taxon>
        <taxon>Cellvibrionaceae</taxon>
        <taxon>Simiduia</taxon>
    </lineage>
</organism>
<dbReference type="InterPro" id="IPR058624">
    <property type="entry name" value="MdtA-like_HH"/>
</dbReference>
<keyword evidence="10" id="KW-1185">Reference proteome</keyword>
<dbReference type="GO" id="GO:0046677">
    <property type="term" value="P:response to antibiotic"/>
    <property type="evidence" value="ECO:0007669"/>
    <property type="project" value="TreeGrafter"/>
</dbReference>
<accession>K4KMN9</accession>
<feature type="region of interest" description="Disordered" evidence="4">
    <location>
        <begin position="380"/>
        <end position="409"/>
    </location>
</feature>
<dbReference type="Gene3D" id="2.40.50.100">
    <property type="match status" value="1"/>
</dbReference>
<name>K4KMN9_SIMAS</name>
<feature type="domain" description="Multidrug resistance protein MdtA-like barrel-sandwich hybrid" evidence="6">
    <location>
        <begin position="53"/>
        <end position="192"/>
    </location>
</feature>
<dbReference type="PANTHER" id="PTHR30158">
    <property type="entry name" value="ACRA/E-RELATED COMPONENT OF DRUG EFFLUX TRANSPORTER"/>
    <property type="match status" value="1"/>
</dbReference>
<dbReference type="InterPro" id="IPR058627">
    <property type="entry name" value="MdtA-like_C"/>
</dbReference>
<proteinExistence type="inferred from homology"/>
<dbReference type="RefSeq" id="WP_015047522.1">
    <property type="nucleotide sequence ID" value="NC_018868.3"/>
</dbReference>
<evidence type="ECO:0000256" key="3">
    <source>
        <dbReference type="SAM" id="Coils"/>
    </source>
</evidence>
<dbReference type="OrthoDB" id="9800613at2"/>
<protein>
    <submittedName>
        <fullName evidence="9">RND family efflux transporter MFP subunit</fullName>
    </submittedName>
</protein>
<dbReference type="EMBL" id="CP003746">
    <property type="protein sequence ID" value="AFU99358.1"/>
    <property type="molecule type" value="Genomic_DNA"/>
</dbReference>
<dbReference type="Pfam" id="PF25917">
    <property type="entry name" value="BSH_RND"/>
    <property type="match status" value="1"/>
</dbReference>
<dbReference type="AlphaFoldDB" id="K4KMN9"/>
<dbReference type="SUPFAM" id="SSF111369">
    <property type="entry name" value="HlyD-like secretion proteins"/>
    <property type="match status" value="1"/>
</dbReference>
<evidence type="ECO:0000313" key="10">
    <source>
        <dbReference type="Proteomes" id="UP000000466"/>
    </source>
</evidence>
<dbReference type="FunFam" id="2.40.420.20:FF:000001">
    <property type="entry name" value="Efflux RND transporter periplasmic adaptor subunit"/>
    <property type="match status" value="1"/>
</dbReference>
<dbReference type="NCBIfam" id="TIGR01730">
    <property type="entry name" value="RND_mfp"/>
    <property type="match status" value="1"/>
</dbReference>
<feature type="domain" description="Multidrug resistance protein MdtA-like C-terminal permuted SH3" evidence="8">
    <location>
        <begin position="297"/>
        <end position="357"/>
    </location>
</feature>
<dbReference type="InterPro" id="IPR006143">
    <property type="entry name" value="RND_pump_MFP"/>
</dbReference>
<dbReference type="GO" id="GO:0022857">
    <property type="term" value="F:transmembrane transporter activity"/>
    <property type="evidence" value="ECO:0007669"/>
    <property type="project" value="InterPro"/>
</dbReference>
<comment type="subcellular location">
    <subcellularLocation>
        <location evidence="1">Cell inner membrane</location>
        <topology evidence="1">Lipid-anchor</topology>
    </subcellularLocation>
</comment>
<dbReference type="Pfam" id="PF25876">
    <property type="entry name" value="HH_MFP_RND"/>
    <property type="match status" value="1"/>
</dbReference>
<evidence type="ECO:0000256" key="2">
    <source>
        <dbReference type="ARBA" id="ARBA00009477"/>
    </source>
</evidence>
<gene>
    <name evidence="9" type="ordered locus">M5M_10895</name>
</gene>
<evidence type="ECO:0000259" key="6">
    <source>
        <dbReference type="Pfam" id="PF25917"/>
    </source>
</evidence>
<dbReference type="InterPro" id="IPR058625">
    <property type="entry name" value="MdtA-like_BSH"/>
</dbReference>
<dbReference type="KEGG" id="saga:M5M_10895"/>
<feature type="coiled-coil region" evidence="3">
    <location>
        <begin position="92"/>
        <end position="157"/>
    </location>
</feature>
<evidence type="ECO:0000259" key="8">
    <source>
        <dbReference type="Pfam" id="PF25967"/>
    </source>
</evidence>
<evidence type="ECO:0000256" key="1">
    <source>
        <dbReference type="ARBA" id="ARBA00004519"/>
    </source>
</evidence>
<dbReference type="Proteomes" id="UP000000466">
    <property type="component" value="Chromosome"/>
</dbReference>
<dbReference type="Gene3D" id="2.40.420.20">
    <property type="match status" value="1"/>
</dbReference>
<dbReference type="STRING" id="1117647.M5M_10895"/>
<dbReference type="eggNOG" id="COG0845">
    <property type="taxonomic scope" value="Bacteria"/>
</dbReference>